<evidence type="ECO:0000313" key="4">
    <source>
        <dbReference type="Proteomes" id="UP001501771"/>
    </source>
</evidence>
<sequence length="468" mass="52764">MLGVVTALLIVVIGVRYLLYFRSYFFFWHRYRQLEPATSEMLARLGNLPNVKIQVTTRGTAGSLPVIERGLRNVARLVDEDPDLYAGKLWVEVFTESAASKRALDTMADSIPFENVLVVEVPTDYETPNLTRFKARGLHYAVELRRGGFNRLPGRTVIVHFDEESVMEPPELRKLLRFLATTDKLLCEGPIYYPFEYCDAGPVCRAMEAGRPINCYECRHVMESGVPLHLHGSNLVIDEELENRLGWDIGLTKDGQPFIAEDYVFGVKAYLTEGPEIFGWHGSVMLEQPPFSIRSAYRQRYRWVLGVLQGLQMIRLMHEFQALPSADRRRLLWGTRYRLATFALGLPAGVVSLLYITYQTARLATGIPIQRLPEGVMLALVFVGFLWLNSSFIGVWYNVSSNPSFTFLQRWIETTRVLAVAPVAGIFESAAAAGAVLMWALGRRQVSWVPTPKTKAADEAVLDGAAHE</sequence>
<dbReference type="InterPro" id="IPR027389">
    <property type="entry name" value="B_mannosylTrfase_Bre-3/Egh"/>
</dbReference>
<evidence type="ECO:0000256" key="1">
    <source>
        <dbReference type="SAM" id="Phobius"/>
    </source>
</evidence>
<evidence type="ECO:0000259" key="2">
    <source>
        <dbReference type="Pfam" id="PF13632"/>
    </source>
</evidence>
<keyword evidence="1" id="KW-0472">Membrane</keyword>
<feature type="transmembrane region" description="Helical" evidence="1">
    <location>
        <begin position="417"/>
        <end position="441"/>
    </location>
</feature>
<proteinExistence type="predicted"/>
<feature type="transmembrane region" description="Helical" evidence="1">
    <location>
        <begin position="6"/>
        <end position="27"/>
    </location>
</feature>
<name>A0ABN2ZCB7_9ACTN</name>
<keyword evidence="1" id="KW-1133">Transmembrane helix</keyword>
<dbReference type="EMBL" id="BAAAQR010000002">
    <property type="protein sequence ID" value="GAA2140042.1"/>
    <property type="molecule type" value="Genomic_DNA"/>
</dbReference>
<evidence type="ECO:0000313" key="3">
    <source>
        <dbReference type="EMBL" id="GAA2140042.1"/>
    </source>
</evidence>
<reference evidence="3 4" key="1">
    <citation type="journal article" date="2019" name="Int. J. Syst. Evol. Microbiol.">
        <title>The Global Catalogue of Microorganisms (GCM) 10K type strain sequencing project: providing services to taxonomists for standard genome sequencing and annotation.</title>
        <authorList>
            <consortium name="The Broad Institute Genomics Platform"/>
            <consortium name="The Broad Institute Genome Sequencing Center for Infectious Disease"/>
            <person name="Wu L."/>
            <person name="Ma J."/>
        </authorList>
    </citation>
    <scope>NUCLEOTIDE SEQUENCE [LARGE SCALE GENOMIC DNA]</scope>
    <source>
        <strain evidence="3 4">JCM 16022</strain>
    </source>
</reference>
<dbReference type="PANTHER" id="PTHR16779">
    <property type="entry name" value="BETA-1,4-MANNOSYLTRANSFERASE EGH"/>
    <property type="match status" value="1"/>
</dbReference>
<feature type="domain" description="Glycosyltransferase 2-like" evidence="2">
    <location>
        <begin position="157"/>
        <end position="376"/>
    </location>
</feature>
<gene>
    <name evidence="3" type="ORF">GCM10009844_09340</name>
</gene>
<feature type="transmembrane region" description="Helical" evidence="1">
    <location>
        <begin position="376"/>
        <end position="397"/>
    </location>
</feature>
<organism evidence="3 4">
    <name type="scientific">Nocardioides koreensis</name>
    <dbReference type="NCBI Taxonomy" id="433651"/>
    <lineage>
        <taxon>Bacteria</taxon>
        <taxon>Bacillati</taxon>
        <taxon>Actinomycetota</taxon>
        <taxon>Actinomycetes</taxon>
        <taxon>Propionibacteriales</taxon>
        <taxon>Nocardioidaceae</taxon>
        <taxon>Nocardioides</taxon>
    </lineage>
</organism>
<keyword evidence="4" id="KW-1185">Reference proteome</keyword>
<keyword evidence="1" id="KW-0812">Transmembrane</keyword>
<dbReference type="Pfam" id="PF13632">
    <property type="entry name" value="Glyco_trans_2_3"/>
    <property type="match status" value="1"/>
</dbReference>
<feature type="transmembrane region" description="Helical" evidence="1">
    <location>
        <begin position="337"/>
        <end position="356"/>
    </location>
</feature>
<comment type="caution">
    <text evidence="3">The sequence shown here is derived from an EMBL/GenBank/DDBJ whole genome shotgun (WGS) entry which is preliminary data.</text>
</comment>
<protein>
    <recommendedName>
        <fullName evidence="2">Glycosyltransferase 2-like domain-containing protein</fullName>
    </recommendedName>
</protein>
<dbReference type="PANTHER" id="PTHR16779:SF1">
    <property type="entry name" value="BETA-1,4-MANNOSYLTRANSFERASE EGH"/>
    <property type="match status" value="1"/>
</dbReference>
<dbReference type="Proteomes" id="UP001501771">
    <property type="component" value="Unassembled WGS sequence"/>
</dbReference>
<dbReference type="InterPro" id="IPR001173">
    <property type="entry name" value="Glyco_trans_2-like"/>
</dbReference>
<accession>A0ABN2ZCB7</accession>